<evidence type="ECO:0000313" key="6">
    <source>
        <dbReference type="EMBL" id="EAY27263.1"/>
    </source>
</evidence>
<feature type="transmembrane region" description="Helical" evidence="4">
    <location>
        <begin position="12"/>
        <end position="36"/>
    </location>
</feature>
<feature type="transmembrane region" description="Helical" evidence="4">
    <location>
        <begin position="78"/>
        <end position="101"/>
    </location>
</feature>
<dbReference type="GO" id="GO:0022857">
    <property type="term" value="F:transmembrane transporter activity"/>
    <property type="evidence" value="ECO:0007669"/>
    <property type="project" value="InterPro"/>
</dbReference>
<protein>
    <submittedName>
        <fullName evidence="6">Quinolone resistence NorA protein</fullName>
    </submittedName>
</protein>
<feature type="transmembrane region" description="Helical" evidence="4">
    <location>
        <begin position="278"/>
        <end position="295"/>
    </location>
</feature>
<dbReference type="SUPFAM" id="SSF103473">
    <property type="entry name" value="MFS general substrate transporter"/>
    <property type="match status" value="1"/>
</dbReference>
<evidence type="ECO:0000256" key="4">
    <source>
        <dbReference type="SAM" id="Phobius"/>
    </source>
</evidence>
<dbReference type="Gene3D" id="1.20.1250.20">
    <property type="entry name" value="MFS general substrate transporter like domains"/>
    <property type="match status" value="1"/>
</dbReference>
<dbReference type="Proteomes" id="UP000004095">
    <property type="component" value="Unassembled WGS sequence"/>
</dbReference>
<feature type="transmembrane region" description="Helical" evidence="4">
    <location>
        <begin position="137"/>
        <end position="160"/>
    </location>
</feature>
<dbReference type="InterPro" id="IPR036259">
    <property type="entry name" value="MFS_trans_sf"/>
</dbReference>
<feature type="transmembrane region" description="Helical" evidence="4">
    <location>
        <begin position="215"/>
        <end position="239"/>
    </location>
</feature>
<organism evidence="6 7">
    <name type="scientific">Microscilla marina ATCC 23134</name>
    <dbReference type="NCBI Taxonomy" id="313606"/>
    <lineage>
        <taxon>Bacteria</taxon>
        <taxon>Pseudomonadati</taxon>
        <taxon>Bacteroidota</taxon>
        <taxon>Cytophagia</taxon>
        <taxon>Cytophagales</taxon>
        <taxon>Microscillaceae</taxon>
        <taxon>Microscilla</taxon>
    </lineage>
</organism>
<sequence length="399" mass="43637">MRHKETLWTRDFVLFCLSYLLMAAGFYFLLPVLPLYVTQVLEEDKTKIGYIIGLYALSALLIRPFSGYALDTFGRRKVYIISMVLYAFSMFLYSYATTFLLLLSLRFLHGFAWGMVTTGGGTIPADLVPARRRGEGIGYFGLSVTLSMALGPLAGLWILGNNNFSLLFYIGFGVSIASLILAYMVKYPSIAQATSESKQVAPAPRKKGQMFEAKASHASVVVFLFGFAYASIFAFAAVYGTETGVGHSGMFFLLLAIGVSISRPYAGKLMDKKGPQQIMLLSFILGFVGFLLLSATGHSLIVYLTAGFIIGLGCGSIIPTLQTMVMNMVIPERRGVANATYYAAVDLGIGLGSIILGYVANWASTAQMFQFCALMFVFAGIYFFSMAIKHYLRNSIALN</sequence>
<reference evidence="6 7" key="1">
    <citation type="submission" date="2007-01" db="EMBL/GenBank/DDBJ databases">
        <authorList>
            <person name="Haygood M."/>
            <person name="Podell S."/>
            <person name="Anderson C."/>
            <person name="Hopkinson B."/>
            <person name="Roe K."/>
            <person name="Barbeau K."/>
            <person name="Gaasterland T."/>
            <person name="Ferriera S."/>
            <person name="Johnson J."/>
            <person name="Kravitz S."/>
            <person name="Beeson K."/>
            <person name="Sutton G."/>
            <person name="Rogers Y.-H."/>
            <person name="Friedman R."/>
            <person name="Frazier M."/>
            <person name="Venter J.C."/>
        </authorList>
    </citation>
    <scope>NUCLEOTIDE SEQUENCE [LARGE SCALE GENOMIC DNA]</scope>
    <source>
        <strain evidence="6 7">ATCC 23134</strain>
    </source>
</reference>
<keyword evidence="1 4" id="KW-0812">Transmembrane</keyword>
<feature type="transmembrane region" description="Helical" evidence="4">
    <location>
        <begin position="166"/>
        <end position="185"/>
    </location>
</feature>
<accession>A1ZQV8</accession>
<dbReference type="RefSeq" id="WP_002699951.1">
    <property type="nucleotide sequence ID" value="NZ_AAWS01000025.1"/>
</dbReference>
<evidence type="ECO:0000256" key="3">
    <source>
        <dbReference type="ARBA" id="ARBA00023136"/>
    </source>
</evidence>
<keyword evidence="2 4" id="KW-1133">Transmembrane helix</keyword>
<feature type="transmembrane region" description="Helical" evidence="4">
    <location>
        <begin position="245"/>
        <end position="266"/>
    </location>
</feature>
<dbReference type="OrthoDB" id="9812221at2"/>
<evidence type="ECO:0000256" key="2">
    <source>
        <dbReference type="ARBA" id="ARBA00022989"/>
    </source>
</evidence>
<feature type="transmembrane region" description="Helical" evidence="4">
    <location>
        <begin position="366"/>
        <end position="384"/>
    </location>
</feature>
<dbReference type="PANTHER" id="PTHR23531:SF2">
    <property type="entry name" value="PERMEASE"/>
    <property type="match status" value="1"/>
</dbReference>
<dbReference type="InterPro" id="IPR020846">
    <property type="entry name" value="MFS_dom"/>
</dbReference>
<keyword evidence="7" id="KW-1185">Reference proteome</keyword>
<proteinExistence type="predicted"/>
<dbReference type="PROSITE" id="PS50850">
    <property type="entry name" value="MFS"/>
    <property type="match status" value="1"/>
</dbReference>
<comment type="caution">
    <text evidence="6">The sequence shown here is derived from an EMBL/GenBank/DDBJ whole genome shotgun (WGS) entry which is preliminary data.</text>
</comment>
<evidence type="ECO:0000313" key="7">
    <source>
        <dbReference type="Proteomes" id="UP000004095"/>
    </source>
</evidence>
<dbReference type="eggNOG" id="COG2814">
    <property type="taxonomic scope" value="Bacteria"/>
</dbReference>
<dbReference type="Pfam" id="PF07690">
    <property type="entry name" value="MFS_1"/>
    <property type="match status" value="1"/>
</dbReference>
<evidence type="ECO:0000259" key="5">
    <source>
        <dbReference type="PROSITE" id="PS50850"/>
    </source>
</evidence>
<evidence type="ECO:0000256" key="1">
    <source>
        <dbReference type="ARBA" id="ARBA00022692"/>
    </source>
</evidence>
<dbReference type="AlphaFoldDB" id="A1ZQV8"/>
<dbReference type="PANTHER" id="PTHR23531">
    <property type="entry name" value="QUINOLENE RESISTANCE PROTEIN NORA"/>
    <property type="match status" value="1"/>
</dbReference>
<gene>
    <name evidence="6" type="ORF">M23134_06573</name>
</gene>
<keyword evidence="3 4" id="KW-0472">Membrane</keyword>
<dbReference type="CDD" id="cd17489">
    <property type="entry name" value="MFS_YfcJ_like"/>
    <property type="match status" value="1"/>
</dbReference>
<dbReference type="EMBL" id="AAWS01000025">
    <property type="protein sequence ID" value="EAY27263.1"/>
    <property type="molecule type" value="Genomic_DNA"/>
</dbReference>
<feature type="transmembrane region" description="Helical" evidence="4">
    <location>
        <begin position="301"/>
        <end position="321"/>
    </location>
</feature>
<feature type="transmembrane region" description="Helical" evidence="4">
    <location>
        <begin position="341"/>
        <end position="360"/>
    </location>
</feature>
<dbReference type="InterPro" id="IPR011701">
    <property type="entry name" value="MFS"/>
</dbReference>
<feature type="transmembrane region" description="Helical" evidence="4">
    <location>
        <begin position="48"/>
        <end position="66"/>
    </location>
</feature>
<dbReference type="InterPro" id="IPR052714">
    <property type="entry name" value="MFS_Exporter"/>
</dbReference>
<name>A1ZQV8_MICM2</name>
<feature type="domain" description="Major facilitator superfamily (MFS) profile" evidence="5">
    <location>
        <begin position="11"/>
        <end position="391"/>
    </location>
</feature>